<comment type="caution">
    <text evidence="1">The sequence shown here is derived from an EMBL/GenBank/DDBJ whole genome shotgun (WGS) entry which is preliminary data.</text>
</comment>
<accession>A0A8J6TN81</accession>
<dbReference type="PANTHER" id="PTHR37532">
    <property type="entry name" value="PROTEIN ISCX"/>
    <property type="match status" value="1"/>
</dbReference>
<dbReference type="Pfam" id="PF04384">
    <property type="entry name" value="Fe-S_assembly"/>
    <property type="match status" value="1"/>
</dbReference>
<dbReference type="AlphaFoldDB" id="A0A8J6TN81"/>
<dbReference type="InterPro" id="IPR007479">
    <property type="entry name" value="ISC_FeS_clus_asmbl_IscsX"/>
</dbReference>
<dbReference type="Gene3D" id="1.10.10.600">
    <property type="entry name" value="IscX-like"/>
    <property type="match status" value="1"/>
</dbReference>
<proteinExistence type="predicted"/>
<dbReference type="GO" id="GO:0005829">
    <property type="term" value="C:cytosol"/>
    <property type="evidence" value="ECO:0007669"/>
    <property type="project" value="TreeGrafter"/>
</dbReference>
<dbReference type="InterPro" id="IPR036762">
    <property type="entry name" value="IscX-like_sf"/>
</dbReference>
<dbReference type="NCBIfam" id="TIGR03412">
    <property type="entry name" value="iscX_yfhJ"/>
    <property type="match status" value="1"/>
</dbReference>
<dbReference type="GO" id="GO:0008198">
    <property type="term" value="F:ferrous iron binding"/>
    <property type="evidence" value="ECO:0007669"/>
    <property type="project" value="TreeGrafter"/>
</dbReference>
<dbReference type="PANTHER" id="PTHR37532:SF1">
    <property type="entry name" value="PROTEIN ISCX"/>
    <property type="match status" value="1"/>
</dbReference>
<dbReference type="PIRSF" id="PIRSF039003">
    <property type="entry name" value="IscX"/>
    <property type="match status" value="1"/>
</dbReference>
<dbReference type="SUPFAM" id="SSF140319">
    <property type="entry name" value="IscX-like"/>
    <property type="match status" value="1"/>
</dbReference>
<name>A0A8J6TN81_9GAMM</name>
<dbReference type="EMBL" id="JACNFK010000024">
    <property type="protein sequence ID" value="MBC8519569.1"/>
    <property type="molecule type" value="Genomic_DNA"/>
</dbReference>
<reference evidence="1 2" key="1">
    <citation type="submission" date="2020-08" db="EMBL/GenBank/DDBJ databases">
        <title>Bridging the membrane lipid divide: bacteria of the FCB group superphylum have the potential to synthesize archaeal ether lipids.</title>
        <authorList>
            <person name="Villanueva L."/>
            <person name="Von Meijenfeldt F.A.B."/>
            <person name="Westbye A.B."/>
            <person name="Yadav S."/>
            <person name="Hopmans E.C."/>
            <person name="Dutilh B.E."/>
            <person name="Sinninghe Damste J.S."/>
        </authorList>
    </citation>
    <scope>NUCLEOTIDE SEQUENCE [LARGE SCALE GENOMIC DNA]</scope>
    <source>
        <strain evidence="1">NIOZ-UU100</strain>
    </source>
</reference>
<protein>
    <submittedName>
        <fullName evidence="1">Fe-S cluster assembly protein IscX</fullName>
    </submittedName>
</protein>
<evidence type="ECO:0000313" key="1">
    <source>
        <dbReference type="EMBL" id="MBC8519569.1"/>
    </source>
</evidence>
<sequence length="66" mass="7761">MNLRWTDVHDIAIELDEAYPDMDPMTINFVDLHRFVLELEGFSDNPDHGGEKVLEAIQMSWIEERD</sequence>
<gene>
    <name evidence="1" type="primary">iscX</name>
    <name evidence="1" type="ORF">H8D24_04075</name>
</gene>
<dbReference type="GO" id="GO:0016226">
    <property type="term" value="P:iron-sulfur cluster assembly"/>
    <property type="evidence" value="ECO:0007669"/>
    <property type="project" value="UniProtKB-UniRule"/>
</dbReference>
<evidence type="ECO:0000313" key="2">
    <source>
        <dbReference type="Proteomes" id="UP000654401"/>
    </source>
</evidence>
<dbReference type="Proteomes" id="UP000654401">
    <property type="component" value="Unassembled WGS sequence"/>
</dbReference>
<organism evidence="1 2">
    <name type="scientific">Candidatus Thiopontia autotrophica</name>
    <dbReference type="NCBI Taxonomy" id="2841688"/>
    <lineage>
        <taxon>Bacteria</taxon>
        <taxon>Pseudomonadati</taxon>
        <taxon>Pseudomonadota</taxon>
        <taxon>Gammaproteobacteria</taxon>
        <taxon>Candidatus Thiopontia</taxon>
    </lineage>
</organism>